<reference evidence="3" key="2">
    <citation type="submission" date="2019-11" db="UniProtKB">
        <authorList>
            <consortium name="WormBaseParasite"/>
        </authorList>
    </citation>
    <scope>IDENTIFICATION</scope>
</reference>
<evidence type="ECO:0000313" key="1">
    <source>
        <dbReference type="EMBL" id="VDD82648.1"/>
    </source>
</evidence>
<protein>
    <submittedName>
        <fullName evidence="3">Ovule protein</fullName>
    </submittedName>
</protein>
<name>A0A0R3ULS7_MESCO</name>
<evidence type="ECO:0000313" key="2">
    <source>
        <dbReference type="Proteomes" id="UP000267029"/>
    </source>
</evidence>
<keyword evidence="2" id="KW-1185">Reference proteome</keyword>
<accession>A0A0R3ULS7</accession>
<organism evidence="3">
    <name type="scientific">Mesocestoides corti</name>
    <name type="common">Flatworm</name>
    <dbReference type="NCBI Taxonomy" id="53468"/>
    <lineage>
        <taxon>Eukaryota</taxon>
        <taxon>Metazoa</taxon>
        <taxon>Spiralia</taxon>
        <taxon>Lophotrochozoa</taxon>
        <taxon>Platyhelminthes</taxon>
        <taxon>Cestoda</taxon>
        <taxon>Eucestoda</taxon>
        <taxon>Cyclophyllidea</taxon>
        <taxon>Mesocestoididae</taxon>
        <taxon>Mesocestoides</taxon>
    </lineage>
</organism>
<dbReference type="Proteomes" id="UP000267029">
    <property type="component" value="Unassembled WGS sequence"/>
</dbReference>
<reference evidence="1 2" key="1">
    <citation type="submission" date="2018-10" db="EMBL/GenBank/DDBJ databases">
        <authorList>
            <consortium name="Pathogen Informatics"/>
        </authorList>
    </citation>
    <scope>NUCLEOTIDE SEQUENCE [LARGE SCALE GENOMIC DNA]</scope>
</reference>
<dbReference type="AlphaFoldDB" id="A0A0R3ULS7"/>
<proteinExistence type="predicted"/>
<sequence>MPSCGEVCKAKHCNSASKYKSPLALNMSGVCASAGGWLMGTKSKRLALLSPENQPLEQSGVSYRKNHLFKVIDSLYFREVGFTLLPSLLLLLVC</sequence>
<dbReference type="EMBL" id="UXSR01005549">
    <property type="protein sequence ID" value="VDD82648.1"/>
    <property type="molecule type" value="Genomic_DNA"/>
</dbReference>
<dbReference type="WBParaSite" id="MCU_006473-RA">
    <property type="protein sequence ID" value="MCU_006473-RA"/>
    <property type="gene ID" value="MCU_006473"/>
</dbReference>
<evidence type="ECO:0000313" key="3">
    <source>
        <dbReference type="WBParaSite" id="MCU_006473-RA"/>
    </source>
</evidence>
<gene>
    <name evidence="1" type="ORF">MCOS_LOCUS8651</name>
</gene>